<sequence length="136" mass="15538">MNPTLAAALADAILVLHVGIVAFVIFGAIAIFIGRTRWRWVRGFGWRIAHVLLMVLIALQAWLGALCPLTVWEQALRRRAGQASYGESFIEHWLSRLIFFDAPWWTFVAAYSAFAALVIAAWFFVPPRRRRDQTLR</sequence>
<evidence type="ECO:0000256" key="1">
    <source>
        <dbReference type="SAM" id="Phobius"/>
    </source>
</evidence>
<keyword evidence="1" id="KW-0812">Transmembrane</keyword>
<dbReference type="AlphaFoldDB" id="A0A3D8VFJ9"/>
<keyword evidence="3" id="KW-1185">Reference proteome</keyword>
<name>A0A3D8VFJ9_9GAMM</name>
<evidence type="ECO:0000313" key="2">
    <source>
        <dbReference type="EMBL" id="RDY67851.1"/>
    </source>
</evidence>
<dbReference type="EMBL" id="QTJR01000004">
    <property type="protein sequence ID" value="RDY67851.1"/>
    <property type="molecule type" value="Genomic_DNA"/>
</dbReference>
<dbReference type="RefSeq" id="WP_115841974.1">
    <property type="nucleotide sequence ID" value="NZ_CP183976.1"/>
</dbReference>
<keyword evidence="1" id="KW-1133">Transmembrane helix</keyword>
<dbReference type="Pfam" id="PF10861">
    <property type="entry name" value="DUF2784"/>
    <property type="match status" value="1"/>
</dbReference>
<dbReference type="Proteomes" id="UP000256829">
    <property type="component" value="Unassembled WGS sequence"/>
</dbReference>
<evidence type="ECO:0000313" key="3">
    <source>
        <dbReference type="Proteomes" id="UP000256829"/>
    </source>
</evidence>
<gene>
    <name evidence="2" type="ORF">DX912_08055</name>
</gene>
<feature type="transmembrane region" description="Helical" evidence="1">
    <location>
        <begin position="12"/>
        <end position="32"/>
    </location>
</feature>
<feature type="transmembrane region" description="Helical" evidence="1">
    <location>
        <begin position="44"/>
        <end position="63"/>
    </location>
</feature>
<protein>
    <submittedName>
        <fullName evidence="2">DUF2784 domain-containing protein</fullName>
    </submittedName>
</protein>
<reference evidence="2 3" key="1">
    <citation type="submission" date="2018-08" db="EMBL/GenBank/DDBJ databases">
        <title>Lysobacter soli KCTC 22011, whole genome shotgun sequence.</title>
        <authorList>
            <person name="Zhang X."/>
            <person name="Feng G."/>
            <person name="Zhu H."/>
        </authorList>
    </citation>
    <scope>NUCLEOTIDE SEQUENCE [LARGE SCALE GENOMIC DNA]</scope>
    <source>
        <strain evidence="2 3">KCTC 22011</strain>
    </source>
</reference>
<accession>A0A3D8VFJ9</accession>
<comment type="caution">
    <text evidence="2">The sequence shown here is derived from an EMBL/GenBank/DDBJ whole genome shotgun (WGS) entry which is preliminary data.</text>
</comment>
<feature type="transmembrane region" description="Helical" evidence="1">
    <location>
        <begin position="104"/>
        <end position="125"/>
    </location>
</feature>
<keyword evidence="1" id="KW-0472">Membrane</keyword>
<proteinExistence type="predicted"/>
<dbReference type="InterPro" id="IPR021218">
    <property type="entry name" value="DUF2784"/>
</dbReference>
<organism evidence="2 3">
    <name type="scientific">Lysobacter soli</name>
    <dbReference type="NCBI Taxonomy" id="453783"/>
    <lineage>
        <taxon>Bacteria</taxon>
        <taxon>Pseudomonadati</taxon>
        <taxon>Pseudomonadota</taxon>
        <taxon>Gammaproteobacteria</taxon>
        <taxon>Lysobacterales</taxon>
        <taxon>Lysobacteraceae</taxon>
        <taxon>Lysobacter</taxon>
    </lineage>
</organism>